<name>A0ACC1IIK3_9FUNG</name>
<accession>A0ACC1IIK3</accession>
<gene>
    <name evidence="1" type="primary">EFM4_1</name>
    <name evidence="1" type="ORF">LPJ66_005412</name>
</gene>
<organism evidence="1 2">
    <name type="scientific">Kickxella alabastrina</name>
    <dbReference type="NCBI Taxonomy" id="61397"/>
    <lineage>
        <taxon>Eukaryota</taxon>
        <taxon>Fungi</taxon>
        <taxon>Fungi incertae sedis</taxon>
        <taxon>Zoopagomycota</taxon>
        <taxon>Kickxellomycotina</taxon>
        <taxon>Kickxellomycetes</taxon>
        <taxon>Kickxellales</taxon>
        <taxon>Kickxellaceae</taxon>
        <taxon>Kickxella</taxon>
    </lineage>
</organism>
<protein>
    <submittedName>
        <fullName evidence="1">Protein-lysine N-methyltransferase efm4</fullName>
        <ecNumber evidence="1">3.1.4.54</ecNumber>
    </submittedName>
</protein>
<reference evidence="1" key="1">
    <citation type="submission" date="2022-07" db="EMBL/GenBank/DDBJ databases">
        <title>Phylogenomic reconstructions and comparative analyses of Kickxellomycotina fungi.</title>
        <authorList>
            <person name="Reynolds N.K."/>
            <person name="Stajich J.E."/>
            <person name="Barry K."/>
            <person name="Grigoriev I.V."/>
            <person name="Crous P."/>
            <person name="Smith M.E."/>
        </authorList>
    </citation>
    <scope>NUCLEOTIDE SEQUENCE</scope>
    <source>
        <strain evidence="1">Benny 63K</strain>
    </source>
</reference>
<evidence type="ECO:0000313" key="1">
    <source>
        <dbReference type="EMBL" id="KAJ1894047.1"/>
    </source>
</evidence>
<sequence length="364" mass="40484">MSAAPSDQAGSANIREQLRQQFLADKSHHQSSGRFTNPWPSFSLQPNTKFFTSLLTTDRKPSSRSIAEGRAPKVLALNDAKISDPSDLQLTWLGHASLLLQINGATVLCDPVFSERCSPVQWVGPKRYTRAPCQVDELPPVDFLIISHNHYDHLDRNTLRLVAMKYPEIRVFSTLGNREILESLGFKDVSIGDWWDEFKVSVAGVEGEFKFACTPAQHMTARGVFDRMATLWSSWVVQGPSGHRFFFSGDTAYSSTYENKSKAECPAFKQIGQVYGPFSLAAIAIGAYSPEILFSTMHATPEQAVRIHEDIGSKKSIGIHWGTFVLTAEEVDEPPKRLALEMEACGYPADEFTVLSIGETIQHK</sequence>
<proteinExistence type="predicted"/>
<dbReference type="EMBL" id="JANBPG010000746">
    <property type="protein sequence ID" value="KAJ1894047.1"/>
    <property type="molecule type" value="Genomic_DNA"/>
</dbReference>
<keyword evidence="1" id="KW-0378">Hydrolase</keyword>
<dbReference type="Proteomes" id="UP001150581">
    <property type="component" value="Unassembled WGS sequence"/>
</dbReference>
<evidence type="ECO:0000313" key="2">
    <source>
        <dbReference type="Proteomes" id="UP001150581"/>
    </source>
</evidence>
<keyword evidence="2" id="KW-1185">Reference proteome</keyword>
<comment type="caution">
    <text evidence="1">The sequence shown here is derived from an EMBL/GenBank/DDBJ whole genome shotgun (WGS) entry which is preliminary data.</text>
</comment>
<dbReference type="EC" id="3.1.4.54" evidence="1"/>